<organism evidence="2 3">
    <name type="scientific">Anaerosacchariphilus polymeriproducens</name>
    <dbReference type="NCBI Taxonomy" id="1812858"/>
    <lineage>
        <taxon>Bacteria</taxon>
        <taxon>Bacillati</taxon>
        <taxon>Bacillota</taxon>
        <taxon>Clostridia</taxon>
        <taxon>Lachnospirales</taxon>
        <taxon>Lachnospiraceae</taxon>
        <taxon>Anaerosacchariphilus</taxon>
    </lineage>
</organism>
<reference evidence="2 3" key="1">
    <citation type="submission" date="2018-07" db="EMBL/GenBank/DDBJ databases">
        <title>Anaerosacharophilus polymeroproducens gen. nov. sp. nov., an anaerobic bacterium isolated from salt field.</title>
        <authorList>
            <person name="Kim W."/>
            <person name="Yang S.-H."/>
            <person name="Oh J."/>
            <person name="Lee J.-H."/>
            <person name="Kwon K.K."/>
        </authorList>
    </citation>
    <scope>NUCLEOTIDE SEQUENCE [LARGE SCALE GENOMIC DNA]</scope>
    <source>
        <strain evidence="2 3">MCWD5</strain>
    </source>
</reference>
<keyword evidence="1" id="KW-0472">Membrane</keyword>
<dbReference type="RefSeq" id="WP_115480539.1">
    <property type="nucleotide sequence ID" value="NZ_QRCT01000010.1"/>
</dbReference>
<accession>A0A371AZ63</accession>
<sequence>MMYYIRLFIRTLYISAGVAAIVAMSYGVYNLAFGHQEYKSTASILINEDVNSPYIEWAKKESYAQNGNGAVTDVNFVTNLVNATVRYISSNEYQKAAIEKLKGKVPNIEKYNFGNVKTNTFTGSSIVTVTASYEDNKEYPALIANALCESYKEISAKRFNADYCILFAKAVPSTVPENMPITTGMILSGAGSLILTFALILVVDTLARSEGNELSWKLFGRKGSNTRNRR</sequence>
<evidence type="ECO:0000313" key="3">
    <source>
        <dbReference type="Proteomes" id="UP000255036"/>
    </source>
</evidence>
<name>A0A371AZ63_9FIRM</name>
<feature type="transmembrane region" description="Helical" evidence="1">
    <location>
        <begin position="185"/>
        <end position="207"/>
    </location>
</feature>
<keyword evidence="3" id="KW-1185">Reference proteome</keyword>
<dbReference type="Proteomes" id="UP000255036">
    <property type="component" value="Unassembled WGS sequence"/>
</dbReference>
<comment type="caution">
    <text evidence="2">The sequence shown here is derived from an EMBL/GenBank/DDBJ whole genome shotgun (WGS) entry which is preliminary data.</text>
</comment>
<dbReference type="EMBL" id="QRCT01000010">
    <property type="protein sequence ID" value="RDU24792.1"/>
    <property type="molecule type" value="Genomic_DNA"/>
</dbReference>
<gene>
    <name evidence="2" type="ORF">DWV06_02110</name>
</gene>
<proteinExistence type="predicted"/>
<keyword evidence="1" id="KW-0812">Transmembrane</keyword>
<protein>
    <submittedName>
        <fullName evidence="2">Uncharacterized protein</fullName>
    </submittedName>
</protein>
<keyword evidence="1" id="KW-1133">Transmembrane helix</keyword>
<evidence type="ECO:0000313" key="2">
    <source>
        <dbReference type="EMBL" id="RDU24792.1"/>
    </source>
</evidence>
<dbReference type="AlphaFoldDB" id="A0A371AZ63"/>
<evidence type="ECO:0000256" key="1">
    <source>
        <dbReference type="SAM" id="Phobius"/>
    </source>
</evidence>
<feature type="transmembrane region" description="Helical" evidence="1">
    <location>
        <begin position="7"/>
        <end position="29"/>
    </location>
</feature>